<organism evidence="1">
    <name type="scientific">Timema douglasi</name>
    <name type="common">Walking stick</name>
    <dbReference type="NCBI Taxonomy" id="61478"/>
    <lineage>
        <taxon>Eukaryota</taxon>
        <taxon>Metazoa</taxon>
        <taxon>Ecdysozoa</taxon>
        <taxon>Arthropoda</taxon>
        <taxon>Hexapoda</taxon>
        <taxon>Insecta</taxon>
        <taxon>Pterygota</taxon>
        <taxon>Neoptera</taxon>
        <taxon>Polyneoptera</taxon>
        <taxon>Phasmatodea</taxon>
        <taxon>Timematodea</taxon>
        <taxon>Timematoidea</taxon>
        <taxon>Timematidae</taxon>
        <taxon>Timema</taxon>
    </lineage>
</organism>
<accession>A0A7R8Z5M2</accession>
<evidence type="ECO:0000313" key="1">
    <source>
        <dbReference type="EMBL" id="CAD7196990.1"/>
    </source>
</evidence>
<reference evidence="1" key="1">
    <citation type="submission" date="2020-11" db="EMBL/GenBank/DDBJ databases">
        <authorList>
            <person name="Tran Van P."/>
        </authorList>
    </citation>
    <scope>NUCLEOTIDE SEQUENCE</scope>
</reference>
<dbReference type="EMBL" id="OA565432">
    <property type="protein sequence ID" value="CAD7196990.1"/>
    <property type="molecule type" value="Genomic_DNA"/>
</dbReference>
<sequence length="195" mass="21870">MHSWFNTLTLKDELKSALVGSVGSVARSKQTLRPAQWHHLASITWVERTRYRRFTTTSVSRVRCLNDATARRDIVTVLDQDCESSNDSIHRFHSIVHSQHKDVSGGGCPYPRHVKTCIVFNERKEIPSIKRILWDGGREGERHGVASQPTKVSFRVNKNRCITETIQTSISPSSEVELNATSALAKYATEAGQGP</sequence>
<proteinExistence type="predicted"/>
<gene>
    <name evidence="1" type="ORF">TDIB3V08_LOCUS3313</name>
</gene>
<dbReference type="AlphaFoldDB" id="A0A7R8Z5M2"/>
<protein>
    <submittedName>
        <fullName evidence="1">Uncharacterized protein</fullName>
    </submittedName>
</protein>
<name>A0A7R8Z5M2_TIMDO</name>